<reference evidence="2 3" key="1">
    <citation type="submission" date="2023-11" db="EMBL/GenBank/DDBJ databases">
        <authorList>
            <person name="Okamura Y."/>
        </authorList>
    </citation>
    <scope>NUCLEOTIDE SEQUENCE [LARGE SCALE GENOMIC DNA]</scope>
</reference>
<protein>
    <submittedName>
        <fullName evidence="2">Uncharacterized protein</fullName>
    </submittedName>
</protein>
<feature type="signal peptide" evidence="1">
    <location>
        <begin position="1"/>
        <end position="19"/>
    </location>
</feature>
<feature type="chain" id="PRO_5043337231" evidence="1">
    <location>
        <begin position="20"/>
        <end position="379"/>
    </location>
</feature>
<sequence>MDSLLFLLIFLINFGCIVSEASLRYVFVLEKHDLDVPEQISKAIRTTEEAKPGIRISDDVIYLDRENEDDAYNQLCSSLSKGTSAVIDLTWITWDRLMELNLPVIRISLDSQPFVKAINGYLESRNATDASILVQSESDVDRTLYTLLGNSNVRVWVHPGLTRESAKSLNSMRPEPSFHIILGDHDFVTTTYKRAIKEKLVKRDFRWNVVVTDYEPFDPAFLVLPSVLLQLDLSECCKLLGVSECTCSPNVPRKQLILNNLLRYITEVLLKFDSGTTKILCDDIQYDNSSREMLYRVFREDSTNNESLFFWNDEESTLNLRTQFILSTFTRDVGLQRAAVWSAAEDYKTLPGFKFESLRDFFRIGTYPASIIISINFYT</sequence>
<keyword evidence="1" id="KW-0732">Signal</keyword>
<dbReference type="AlphaFoldDB" id="A0AAV1K1Q3"/>
<accession>A0AAV1K1Q3</accession>
<evidence type="ECO:0000313" key="2">
    <source>
        <dbReference type="EMBL" id="CAK1554506.1"/>
    </source>
</evidence>
<proteinExistence type="predicted"/>
<evidence type="ECO:0000313" key="3">
    <source>
        <dbReference type="Proteomes" id="UP001497472"/>
    </source>
</evidence>
<keyword evidence="3" id="KW-1185">Reference proteome</keyword>
<dbReference type="Proteomes" id="UP001497472">
    <property type="component" value="Unassembled WGS sequence"/>
</dbReference>
<name>A0AAV1K1Q3_9NEOP</name>
<evidence type="ECO:0000256" key="1">
    <source>
        <dbReference type="SAM" id="SignalP"/>
    </source>
</evidence>
<comment type="caution">
    <text evidence="2">The sequence shown here is derived from an EMBL/GenBank/DDBJ whole genome shotgun (WGS) entry which is preliminary data.</text>
</comment>
<dbReference type="EMBL" id="CAVLEF010000278">
    <property type="protein sequence ID" value="CAK1554506.1"/>
    <property type="molecule type" value="Genomic_DNA"/>
</dbReference>
<organism evidence="2 3">
    <name type="scientific">Leptosia nina</name>
    <dbReference type="NCBI Taxonomy" id="320188"/>
    <lineage>
        <taxon>Eukaryota</taxon>
        <taxon>Metazoa</taxon>
        <taxon>Ecdysozoa</taxon>
        <taxon>Arthropoda</taxon>
        <taxon>Hexapoda</taxon>
        <taxon>Insecta</taxon>
        <taxon>Pterygota</taxon>
        <taxon>Neoptera</taxon>
        <taxon>Endopterygota</taxon>
        <taxon>Lepidoptera</taxon>
        <taxon>Glossata</taxon>
        <taxon>Ditrysia</taxon>
        <taxon>Papilionoidea</taxon>
        <taxon>Pieridae</taxon>
        <taxon>Pierinae</taxon>
        <taxon>Leptosia</taxon>
    </lineage>
</organism>
<gene>
    <name evidence="2" type="ORF">LNINA_LOCUS13419</name>
</gene>